<evidence type="ECO:0000313" key="2">
    <source>
        <dbReference type="EMBL" id="GEB96824.1"/>
    </source>
</evidence>
<name>A0AB73B4Y3_CORFL</name>
<comment type="caution">
    <text evidence="2">The sequence shown here is derived from an EMBL/GenBank/DDBJ whole genome shotgun (WGS) entry which is preliminary data.</text>
</comment>
<proteinExistence type="predicted"/>
<reference evidence="2 3" key="1">
    <citation type="submission" date="2019-06" db="EMBL/GenBank/DDBJ databases">
        <title>Whole genome shotgun sequence of Corynebacterium flavescens NBRC 14136.</title>
        <authorList>
            <person name="Hosoyama A."/>
            <person name="Uohara A."/>
            <person name="Ohji S."/>
            <person name="Ichikawa N."/>
        </authorList>
    </citation>
    <scope>NUCLEOTIDE SEQUENCE [LARGE SCALE GENOMIC DNA]</scope>
    <source>
        <strain evidence="2 3">NBRC 14136</strain>
    </source>
</reference>
<sequence length="91" mass="10141">METVSTTTTTATRTTTKTIERPDIKEDTSRGGNDTPKFFHYVKKDNILDSAVNGKYVVALCGETFPVTKQAKPGSPVCPDCERIYRGLRRK</sequence>
<dbReference type="Pfam" id="PF11238">
    <property type="entry name" value="DUF3039"/>
    <property type="match status" value="1"/>
</dbReference>
<feature type="compositionally biased region" description="Basic and acidic residues" evidence="1">
    <location>
        <begin position="18"/>
        <end position="29"/>
    </location>
</feature>
<feature type="region of interest" description="Disordered" evidence="1">
    <location>
        <begin position="1"/>
        <end position="36"/>
    </location>
</feature>
<accession>A0AB73B4Y3</accession>
<gene>
    <name evidence="2" type="ORF">CFL01nite_03190</name>
</gene>
<evidence type="ECO:0000256" key="1">
    <source>
        <dbReference type="SAM" id="MobiDB-lite"/>
    </source>
</evidence>
<dbReference type="EMBL" id="BJNB01000003">
    <property type="protein sequence ID" value="GEB96824.1"/>
    <property type="molecule type" value="Genomic_DNA"/>
</dbReference>
<protein>
    <recommendedName>
        <fullName evidence="4">DUF3039 domain-containing protein</fullName>
    </recommendedName>
</protein>
<evidence type="ECO:0008006" key="4">
    <source>
        <dbReference type="Google" id="ProtNLM"/>
    </source>
</evidence>
<feature type="compositionally biased region" description="Low complexity" evidence="1">
    <location>
        <begin position="1"/>
        <end position="17"/>
    </location>
</feature>
<dbReference type="AlphaFoldDB" id="A0AB73B4Y3"/>
<dbReference type="InterPro" id="IPR021400">
    <property type="entry name" value="DUF3039"/>
</dbReference>
<organism evidence="2 3">
    <name type="scientific">Corynebacterium flavescens</name>
    <dbReference type="NCBI Taxonomy" id="28028"/>
    <lineage>
        <taxon>Bacteria</taxon>
        <taxon>Bacillati</taxon>
        <taxon>Actinomycetota</taxon>
        <taxon>Actinomycetes</taxon>
        <taxon>Mycobacteriales</taxon>
        <taxon>Corynebacteriaceae</taxon>
        <taxon>Corynebacterium</taxon>
    </lineage>
</organism>
<dbReference type="Proteomes" id="UP000315353">
    <property type="component" value="Unassembled WGS sequence"/>
</dbReference>
<evidence type="ECO:0000313" key="3">
    <source>
        <dbReference type="Proteomes" id="UP000315353"/>
    </source>
</evidence>